<gene>
    <name evidence="3" type="primary">korC</name>
    <name evidence="3" type="ORF">KL86DPRO_11092</name>
</gene>
<sequence>MAYTKLTLAGIGGQGSILAGTILGNAAVTYGGKYATQTQAYSSELRGGFAATWVIFSDEAIVYPRVVETDILVAQAQDSIDRFSKTLKKGGILIADTDIVTAMPDCDAAMYAIPATSLARNTFSAPIVANIIMLGALTKIAPVADRKCVEDAIAATVPQNKVDLNLKAFAAGFDMVAPYAK</sequence>
<dbReference type="AlphaFoldDB" id="A0A212JBA1"/>
<proteinExistence type="predicted"/>
<dbReference type="PANTHER" id="PTHR42730">
    <property type="entry name" value="2-OXOGLUTARATE SYNTHASE SUBUNIT KORC"/>
    <property type="match status" value="1"/>
</dbReference>
<keyword evidence="1 3" id="KW-0560">Oxidoreductase</keyword>
<evidence type="ECO:0000259" key="2">
    <source>
        <dbReference type="Pfam" id="PF01558"/>
    </source>
</evidence>
<dbReference type="InterPro" id="IPR002869">
    <property type="entry name" value="Pyrv_flavodox_OxRed_cen"/>
</dbReference>
<name>A0A212JBA1_9DELT</name>
<protein>
    <submittedName>
        <fullName evidence="3">2-oxoglutarate synthase subunit KorC</fullName>
        <ecNumber evidence="3">1.2.7.3</ecNumber>
    </submittedName>
</protein>
<dbReference type="InterPro" id="IPR052554">
    <property type="entry name" value="2-oxoglutarate_synth_KorC"/>
</dbReference>
<dbReference type="EC" id="1.2.7.3" evidence="3"/>
<accession>A0A212JBA1</accession>
<organism evidence="3">
    <name type="scientific">uncultured delta proteobacterium</name>
    <dbReference type="NCBI Taxonomy" id="34034"/>
    <lineage>
        <taxon>Bacteria</taxon>
        <taxon>Deltaproteobacteria</taxon>
        <taxon>environmental samples</taxon>
    </lineage>
</organism>
<reference evidence="3" key="1">
    <citation type="submission" date="2016-04" db="EMBL/GenBank/DDBJ databases">
        <authorList>
            <person name="Evans L.H."/>
            <person name="Alamgir A."/>
            <person name="Owens N."/>
            <person name="Weber N.D."/>
            <person name="Virtaneva K."/>
            <person name="Barbian K."/>
            <person name="Babar A."/>
            <person name="Rosenke K."/>
        </authorList>
    </citation>
    <scope>NUCLEOTIDE SEQUENCE</scope>
    <source>
        <strain evidence="3">86</strain>
    </source>
</reference>
<dbReference type="InterPro" id="IPR019752">
    <property type="entry name" value="Pyrv/ketoisovalerate_OxRed_cat"/>
</dbReference>
<dbReference type="Gene3D" id="3.40.920.10">
    <property type="entry name" value="Pyruvate-ferredoxin oxidoreductase, PFOR, domain III"/>
    <property type="match status" value="1"/>
</dbReference>
<dbReference type="Pfam" id="PF01558">
    <property type="entry name" value="POR"/>
    <property type="match status" value="1"/>
</dbReference>
<feature type="domain" description="Pyruvate/ketoisovalerate oxidoreductase catalytic" evidence="2">
    <location>
        <begin position="12"/>
        <end position="174"/>
    </location>
</feature>
<dbReference type="GO" id="GO:0047553">
    <property type="term" value="F:2-oxoglutarate synthase activity"/>
    <property type="evidence" value="ECO:0007669"/>
    <property type="project" value="UniProtKB-EC"/>
</dbReference>
<evidence type="ECO:0000313" key="3">
    <source>
        <dbReference type="EMBL" id="SBV96717.1"/>
    </source>
</evidence>
<dbReference type="EMBL" id="FLUQ01000001">
    <property type="protein sequence ID" value="SBV96717.1"/>
    <property type="molecule type" value="Genomic_DNA"/>
</dbReference>
<dbReference type="PANTHER" id="PTHR42730:SF1">
    <property type="entry name" value="2-OXOGLUTARATE SYNTHASE SUBUNIT KORC"/>
    <property type="match status" value="1"/>
</dbReference>
<evidence type="ECO:0000256" key="1">
    <source>
        <dbReference type="ARBA" id="ARBA00023002"/>
    </source>
</evidence>
<dbReference type="SUPFAM" id="SSF53323">
    <property type="entry name" value="Pyruvate-ferredoxin oxidoreductase, PFOR, domain III"/>
    <property type="match status" value="1"/>
</dbReference>